<dbReference type="RefSeq" id="WP_274995540.1">
    <property type="nucleotide sequence ID" value="NZ_JAJQQP010000010.1"/>
</dbReference>
<proteinExistence type="predicted"/>
<keyword evidence="3 6" id="KW-0238">DNA-binding</keyword>
<dbReference type="PANTHER" id="PTHR30146:SF148">
    <property type="entry name" value="HTH-TYPE TRANSCRIPTIONAL REPRESSOR PURR-RELATED"/>
    <property type="match status" value="1"/>
</dbReference>
<keyword evidence="4" id="KW-0804">Transcription</keyword>
<gene>
    <name evidence="6" type="ORF">J2S48_001295</name>
</gene>
<keyword evidence="7" id="KW-1185">Reference proteome</keyword>
<dbReference type="InterPro" id="IPR010982">
    <property type="entry name" value="Lambda_DNA-bd_dom_sf"/>
</dbReference>
<keyword evidence="1" id="KW-0678">Repressor</keyword>
<organism evidence="6 7">
    <name type="scientific">Promicromonospora iranensis</name>
    <dbReference type="NCBI Taxonomy" id="1105144"/>
    <lineage>
        <taxon>Bacteria</taxon>
        <taxon>Bacillati</taxon>
        <taxon>Actinomycetota</taxon>
        <taxon>Actinomycetes</taxon>
        <taxon>Micrococcales</taxon>
        <taxon>Promicromonosporaceae</taxon>
        <taxon>Promicromonospora</taxon>
    </lineage>
</organism>
<dbReference type="Pfam" id="PF00356">
    <property type="entry name" value="LacI"/>
    <property type="match status" value="1"/>
</dbReference>
<dbReference type="SUPFAM" id="SSF53822">
    <property type="entry name" value="Periplasmic binding protein-like I"/>
    <property type="match status" value="1"/>
</dbReference>
<protein>
    <submittedName>
        <fullName evidence="6">DNA-binding LacI/PurR family transcriptional regulator</fullName>
    </submittedName>
</protein>
<dbReference type="SMART" id="SM00354">
    <property type="entry name" value="HTH_LACI"/>
    <property type="match status" value="1"/>
</dbReference>
<reference evidence="6 7" key="1">
    <citation type="submission" date="2023-07" db="EMBL/GenBank/DDBJ databases">
        <title>Sequencing the genomes of 1000 actinobacteria strains.</title>
        <authorList>
            <person name="Klenk H.-P."/>
        </authorList>
    </citation>
    <scope>NUCLEOTIDE SEQUENCE [LARGE SCALE GENOMIC DNA]</scope>
    <source>
        <strain evidence="6 7">DSM 45554</strain>
    </source>
</reference>
<dbReference type="Pfam" id="PF13377">
    <property type="entry name" value="Peripla_BP_3"/>
    <property type="match status" value="1"/>
</dbReference>
<dbReference type="GO" id="GO:0003677">
    <property type="term" value="F:DNA binding"/>
    <property type="evidence" value="ECO:0007669"/>
    <property type="project" value="UniProtKB-KW"/>
</dbReference>
<evidence type="ECO:0000313" key="6">
    <source>
        <dbReference type="EMBL" id="MDR7381780.1"/>
    </source>
</evidence>
<dbReference type="CDD" id="cd01392">
    <property type="entry name" value="HTH_LacI"/>
    <property type="match status" value="1"/>
</dbReference>
<evidence type="ECO:0000313" key="7">
    <source>
        <dbReference type="Proteomes" id="UP001183585"/>
    </source>
</evidence>
<dbReference type="InterPro" id="IPR028082">
    <property type="entry name" value="Peripla_BP_I"/>
</dbReference>
<evidence type="ECO:0000256" key="1">
    <source>
        <dbReference type="ARBA" id="ARBA00022491"/>
    </source>
</evidence>
<dbReference type="SUPFAM" id="SSF47413">
    <property type="entry name" value="lambda repressor-like DNA-binding domains"/>
    <property type="match status" value="1"/>
</dbReference>
<dbReference type="Gene3D" id="3.40.50.2300">
    <property type="match status" value="2"/>
</dbReference>
<dbReference type="PROSITE" id="PS50932">
    <property type="entry name" value="HTH_LACI_2"/>
    <property type="match status" value="1"/>
</dbReference>
<dbReference type="PANTHER" id="PTHR30146">
    <property type="entry name" value="LACI-RELATED TRANSCRIPTIONAL REPRESSOR"/>
    <property type="match status" value="1"/>
</dbReference>
<comment type="caution">
    <text evidence="6">The sequence shown here is derived from an EMBL/GenBank/DDBJ whole genome shotgun (WGS) entry which is preliminary data.</text>
</comment>
<dbReference type="InterPro" id="IPR046335">
    <property type="entry name" value="LacI/GalR-like_sensor"/>
</dbReference>
<dbReference type="CDD" id="cd06267">
    <property type="entry name" value="PBP1_LacI_sugar_binding-like"/>
    <property type="match status" value="1"/>
</dbReference>
<evidence type="ECO:0000256" key="2">
    <source>
        <dbReference type="ARBA" id="ARBA00023015"/>
    </source>
</evidence>
<name>A0ABU2CKC6_9MICO</name>
<evidence type="ECO:0000256" key="3">
    <source>
        <dbReference type="ARBA" id="ARBA00023125"/>
    </source>
</evidence>
<dbReference type="Gene3D" id="1.10.260.40">
    <property type="entry name" value="lambda repressor-like DNA-binding domains"/>
    <property type="match status" value="1"/>
</dbReference>
<accession>A0ABU2CKC6</accession>
<sequence>MTTTPRRARPPRQSDVARLAGVSQSAVSRVIGGDTDTARIPESTRRRIQEAIKELGYVPNPAARKLRTGRNRLLGVHTFEAVFPRAREDFYFEFLLGIEERAEEIDHDLVLFTSTGGSDGRRRVYRDGVNRLNLADGAVLLGVAADKAELARLEADGYPFVHIGRREVPGTRITCVVPDYESAAAAIVDHLADLGHRGIGYLRTGIDEESYADRQRGYESAVARRGLRDMSPSGPGSAAADGGGLDPVWLDAVADGAVTAVVADAEWLAHPLAEQLRARGLEVPRDVSVAVLEGVAPDAPVRWDCLQIPRREVGRLAIDTLVGMLDGSGEPVADVLVPCVVVPGETVAARTTTPPRGSTA</sequence>
<dbReference type="EMBL" id="JAVDYE010000001">
    <property type="protein sequence ID" value="MDR7381780.1"/>
    <property type="molecule type" value="Genomic_DNA"/>
</dbReference>
<evidence type="ECO:0000259" key="5">
    <source>
        <dbReference type="PROSITE" id="PS50932"/>
    </source>
</evidence>
<dbReference type="Proteomes" id="UP001183585">
    <property type="component" value="Unassembled WGS sequence"/>
</dbReference>
<dbReference type="InterPro" id="IPR000843">
    <property type="entry name" value="HTH_LacI"/>
</dbReference>
<keyword evidence="2" id="KW-0805">Transcription regulation</keyword>
<feature type="domain" description="HTH lacI-type" evidence="5">
    <location>
        <begin position="11"/>
        <end position="68"/>
    </location>
</feature>
<evidence type="ECO:0000256" key="4">
    <source>
        <dbReference type="ARBA" id="ARBA00023163"/>
    </source>
</evidence>